<evidence type="ECO:0000313" key="1">
    <source>
        <dbReference type="EMBL" id="OHT13683.1"/>
    </source>
</evidence>
<keyword evidence="2" id="KW-1185">Reference proteome</keyword>
<dbReference type="EMBL" id="MLAK01000493">
    <property type="protein sequence ID" value="OHT13683.1"/>
    <property type="molecule type" value="Genomic_DNA"/>
</dbReference>
<dbReference type="VEuPathDB" id="TrichDB:TRFO_16118"/>
<dbReference type="GeneID" id="94833495"/>
<evidence type="ECO:0000313" key="2">
    <source>
        <dbReference type="Proteomes" id="UP000179807"/>
    </source>
</evidence>
<comment type="caution">
    <text evidence="1">The sequence shown here is derived from an EMBL/GenBank/DDBJ whole genome shotgun (WGS) entry which is preliminary data.</text>
</comment>
<name>A0A1J4KR04_9EUKA</name>
<proteinExistence type="predicted"/>
<gene>
    <name evidence="1" type="ORF">TRFO_16118</name>
</gene>
<dbReference type="Proteomes" id="UP000179807">
    <property type="component" value="Unassembled WGS sequence"/>
</dbReference>
<dbReference type="AlphaFoldDB" id="A0A1J4KR04"/>
<accession>A0A1J4KR04</accession>
<organism evidence="1 2">
    <name type="scientific">Tritrichomonas foetus</name>
    <dbReference type="NCBI Taxonomy" id="1144522"/>
    <lineage>
        <taxon>Eukaryota</taxon>
        <taxon>Metamonada</taxon>
        <taxon>Parabasalia</taxon>
        <taxon>Tritrichomonadida</taxon>
        <taxon>Tritrichomonadidae</taxon>
        <taxon>Tritrichomonas</taxon>
    </lineage>
</organism>
<reference evidence="1" key="1">
    <citation type="submission" date="2016-10" db="EMBL/GenBank/DDBJ databases">
        <authorList>
            <person name="Benchimol M."/>
            <person name="Almeida L.G."/>
            <person name="Vasconcelos A.T."/>
            <person name="Perreira-Neves A."/>
            <person name="Rosa I.A."/>
            <person name="Tasca T."/>
            <person name="Bogo M.R."/>
            <person name="de Souza W."/>
        </authorList>
    </citation>
    <scope>NUCLEOTIDE SEQUENCE [LARGE SCALE GENOMIC DNA]</scope>
    <source>
        <strain evidence="1">K</strain>
    </source>
</reference>
<dbReference type="RefSeq" id="XP_068366819.1">
    <property type="nucleotide sequence ID" value="XM_068498791.1"/>
</dbReference>
<protein>
    <submittedName>
        <fullName evidence="1">Uncharacterized protein</fullName>
    </submittedName>
</protein>
<sequence>MIYVHGDHNWEYFEWFDYKTPCRDLFEWIESVNHSLKPYTYKLDLQFNNGQTLELRRDEQAIGNIHKAHNMLIHAIMLQNTQIE</sequence>